<dbReference type="RefSeq" id="WP_209243874.1">
    <property type="nucleotide sequence ID" value="NZ_JADKMA010000367.1"/>
</dbReference>
<evidence type="ECO:0008006" key="3">
    <source>
        <dbReference type="Google" id="ProtNLM"/>
    </source>
</evidence>
<dbReference type="EMBL" id="JADKMA010000367">
    <property type="protein sequence ID" value="MBO8196636.1"/>
    <property type="molecule type" value="Genomic_DNA"/>
</dbReference>
<accession>A0ABS3XMS9</accession>
<evidence type="ECO:0000313" key="2">
    <source>
        <dbReference type="Proteomes" id="UP001519064"/>
    </source>
</evidence>
<comment type="caution">
    <text evidence="1">The sequence shown here is derived from an EMBL/GenBank/DDBJ whole genome shotgun (WGS) entry which is preliminary data.</text>
</comment>
<evidence type="ECO:0000313" key="1">
    <source>
        <dbReference type="EMBL" id="MBO8196636.1"/>
    </source>
</evidence>
<proteinExistence type="predicted"/>
<name>A0ABS3XMS9_9ACTN</name>
<sequence>MAEITVQQALQVLAQKLPYFATATGHVERTFVNKEGDWARLTVRVTNRNEDTRREDDFVSFVTSDRGWIDVITSLGKGDFVSALSLEYKHASKKSDGTWGSDQLVLSEVVVRRKAEKPVATPRFLDGLVK</sequence>
<gene>
    <name evidence="1" type="ORF">ITI46_34150</name>
</gene>
<dbReference type="Proteomes" id="UP001519064">
    <property type="component" value="Unassembled WGS sequence"/>
</dbReference>
<protein>
    <recommendedName>
        <fullName evidence="3">Single-stranded DNA-binding protein</fullName>
    </recommendedName>
</protein>
<keyword evidence="2" id="KW-1185">Reference proteome</keyword>
<organism evidence="1 2">
    <name type="scientific">Streptomyces oryzae</name>
    <dbReference type="NCBI Taxonomy" id="1434886"/>
    <lineage>
        <taxon>Bacteria</taxon>
        <taxon>Bacillati</taxon>
        <taxon>Actinomycetota</taxon>
        <taxon>Actinomycetes</taxon>
        <taxon>Kitasatosporales</taxon>
        <taxon>Streptomycetaceae</taxon>
        <taxon>Streptomyces</taxon>
    </lineage>
</organism>
<reference evidence="1 2" key="1">
    <citation type="submission" date="2020-11" db="EMBL/GenBank/DDBJ databases">
        <title>Streptomyces spirodelae sp. nov., isolated from duckweed.</title>
        <authorList>
            <person name="Saimee Y."/>
            <person name="Duangmal K."/>
        </authorList>
    </citation>
    <scope>NUCLEOTIDE SEQUENCE [LARGE SCALE GENOMIC DNA]</scope>
    <source>
        <strain evidence="1 2">S16-07</strain>
    </source>
</reference>